<proteinExistence type="predicted"/>
<dbReference type="InterPro" id="IPR016067">
    <property type="entry name" value="S-AdoMet_deCO2ase_core"/>
</dbReference>
<evidence type="ECO:0000256" key="8">
    <source>
        <dbReference type="ARBA" id="ARBA00023270"/>
    </source>
</evidence>
<reference evidence="10 11" key="1">
    <citation type="journal article" date="2016" name="Nat. Commun.">
        <title>Thousands of microbial genomes shed light on interconnected biogeochemical processes in an aquifer system.</title>
        <authorList>
            <person name="Anantharaman K."/>
            <person name="Brown C.T."/>
            <person name="Hug L.A."/>
            <person name="Sharon I."/>
            <person name="Castelle C.J."/>
            <person name="Probst A.J."/>
            <person name="Thomas B.C."/>
            <person name="Singh A."/>
            <person name="Wilkins M.J."/>
            <person name="Karaoz U."/>
            <person name="Brodie E.L."/>
            <person name="Williams K.H."/>
            <person name="Hubbard S.S."/>
            <person name="Banfield J.F."/>
        </authorList>
    </citation>
    <scope>NUCLEOTIDE SEQUENCE [LARGE SCALE GENOMIC DNA]</scope>
</reference>
<gene>
    <name evidence="10" type="ORF">A2989_03625</name>
</gene>
<evidence type="ECO:0000256" key="6">
    <source>
        <dbReference type="ARBA" id="ARBA00023145"/>
    </source>
</evidence>
<dbReference type="AlphaFoldDB" id="A0A1F4ZE73"/>
<protein>
    <recommendedName>
        <fullName evidence="12">S-adenosylmethionine decarboxylase</fullName>
    </recommendedName>
</protein>
<dbReference type="STRING" id="1797259.A2989_03625"/>
<evidence type="ECO:0008006" key="12">
    <source>
        <dbReference type="Google" id="ProtNLM"/>
    </source>
</evidence>
<keyword evidence="4" id="KW-0745">Spermidine biosynthesis</keyword>
<comment type="caution">
    <text evidence="10">The sequence shown here is derived from an EMBL/GenBank/DDBJ whole genome shotgun (WGS) entry which is preliminary data.</text>
</comment>
<evidence type="ECO:0000313" key="10">
    <source>
        <dbReference type="EMBL" id="OGD03744.1"/>
    </source>
</evidence>
<evidence type="ECO:0000256" key="2">
    <source>
        <dbReference type="ARBA" id="ARBA00022793"/>
    </source>
</evidence>
<keyword evidence="9" id="KW-0670">Pyruvate</keyword>
<dbReference type="GO" id="GO:0004014">
    <property type="term" value="F:adenosylmethionine decarboxylase activity"/>
    <property type="evidence" value="ECO:0007669"/>
    <property type="project" value="InterPro"/>
</dbReference>
<keyword evidence="7" id="KW-0456">Lyase</keyword>
<dbReference type="InterPro" id="IPR003826">
    <property type="entry name" value="AdoMetDC_fam_prok"/>
</dbReference>
<sequence length="132" mass="15269">MDADGMILEDGKTNTQFGQELILDLYECDLKRISDGEHIRKYIVKLCDEVILMKRYKGPLIEHFGHDNPITAGYSVVQLIETSCVSGHFSEYKKSCYINIFSCKWFDADAAAEFTKNWFGATSFRRKVLQRR</sequence>
<dbReference type="GO" id="GO:0008295">
    <property type="term" value="P:spermidine biosynthetic process"/>
    <property type="evidence" value="ECO:0007669"/>
    <property type="project" value="UniProtKB-KW"/>
</dbReference>
<name>A0A1F4ZE73_9BACT</name>
<keyword evidence="2" id="KW-0210">Decarboxylase</keyword>
<evidence type="ECO:0000256" key="7">
    <source>
        <dbReference type="ARBA" id="ARBA00023239"/>
    </source>
</evidence>
<evidence type="ECO:0000256" key="4">
    <source>
        <dbReference type="ARBA" id="ARBA00023066"/>
    </source>
</evidence>
<evidence type="ECO:0000256" key="9">
    <source>
        <dbReference type="ARBA" id="ARBA00023317"/>
    </source>
</evidence>
<dbReference type="Gene3D" id="3.60.90.10">
    <property type="entry name" value="S-adenosylmethionine decarboxylase"/>
    <property type="match status" value="1"/>
</dbReference>
<dbReference type="Proteomes" id="UP000177080">
    <property type="component" value="Unassembled WGS sequence"/>
</dbReference>
<keyword evidence="6" id="KW-0865">Zymogen</keyword>
<dbReference type="Pfam" id="PF02675">
    <property type="entry name" value="AdoMet_dc"/>
    <property type="match status" value="1"/>
</dbReference>
<keyword evidence="5" id="KW-0620">Polyamine biosynthesis</keyword>
<evidence type="ECO:0000256" key="1">
    <source>
        <dbReference type="ARBA" id="ARBA00001928"/>
    </source>
</evidence>
<organism evidence="10 11">
    <name type="scientific">Candidatus Amesbacteria bacterium RIFCSPLOWO2_01_FULL_48_25</name>
    <dbReference type="NCBI Taxonomy" id="1797259"/>
    <lineage>
        <taxon>Bacteria</taxon>
        <taxon>Candidatus Amesiibacteriota</taxon>
    </lineage>
</organism>
<dbReference type="EMBL" id="MEXN01000005">
    <property type="protein sequence ID" value="OGD03744.1"/>
    <property type="molecule type" value="Genomic_DNA"/>
</dbReference>
<keyword evidence="3" id="KW-0068">Autocatalytic cleavage</keyword>
<evidence type="ECO:0000256" key="5">
    <source>
        <dbReference type="ARBA" id="ARBA00023115"/>
    </source>
</evidence>
<accession>A0A1F4ZE73</accession>
<dbReference type="SUPFAM" id="SSF56276">
    <property type="entry name" value="S-adenosylmethionine decarboxylase"/>
    <property type="match status" value="1"/>
</dbReference>
<evidence type="ECO:0000256" key="3">
    <source>
        <dbReference type="ARBA" id="ARBA00022813"/>
    </source>
</evidence>
<evidence type="ECO:0000313" key="11">
    <source>
        <dbReference type="Proteomes" id="UP000177080"/>
    </source>
</evidence>
<comment type="cofactor">
    <cofactor evidence="1">
        <name>pyruvate</name>
        <dbReference type="ChEBI" id="CHEBI:15361"/>
    </cofactor>
</comment>
<keyword evidence="8" id="KW-0704">Schiff base</keyword>